<keyword evidence="5" id="KW-1185">Reference proteome</keyword>
<sequence>MKKEYWKKPTWYLFLLTLLLSVVIIVQLFLLAMIPIHFVVIATVVVLLMDLLFYFLLVSRKANKVNRILGSVLSVVLCIGMVVGNLYLFKTNSLFEDITHSGEQKNVVSVVVKSDSDIESVQDLKQSIGYAKTMDADGTKQLFADIKEKEQLTLQQKEYNSLIDVTQALKDGDCEAMVLNESYRSMVSENAIFEDFDQDTKAIYTYTYYTKVDPNAKAVDVSKEAFTVLISGIDVYGDIAATSRSDVNLLVTVNPLTKEILMVSIPRDYYVETACDAADGCGRGQMDKLTHTGLHGAHTTQATLEKLFGIEINYTLRVNFSSVQTIVDALGGIEVNNPQTFRIGGYTFEPGRIHLDGDQALMFSRERKSFGEGDRERGRNQMRVFSGILDKVTSPAILTNYMSILDAVGDSFETNMSSGEMKSLVQMQLNDRASWHIQQMSVDGANGNDYCYELQNTAWVMYPDMDTVDAAVKAMETVIHGGRPDLE</sequence>
<dbReference type="NCBIfam" id="TIGR00350">
    <property type="entry name" value="lytR_cpsA_psr"/>
    <property type="match status" value="1"/>
</dbReference>
<dbReference type="InterPro" id="IPR050922">
    <property type="entry name" value="LytR/CpsA/Psr_CW_biosynth"/>
</dbReference>
<dbReference type="Gene3D" id="3.40.190.10">
    <property type="entry name" value="Periplasmic binding protein-like II"/>
    <property type="match status" value="1"/>
</dbReference>
<evidence type="ECO:0000256" key="2">
    <source>
        <dbReference type="SAM" id="Phobius"/>
    </source>
</evidence>
<dbReference type="Proteomes" id="UP001529340">
    <property type="component" value="Unassembled WGS sequence"/>
</dbReference>
<dbReference type="RefSeq" id="WP_289608019.1">
    <property type="nucleotide sequence ID" value="NZ_JAUDCG010000033.1"/>
</dbReference>
<protein>
    <submittedName>
        <fullName evidence="4">LCP family protein</fullName>
    </submittedName>
</protein>
<dbReference type="Gene3D" id="3.40.630.190">
    <property type="entry name" value="LCP protein"/>
    <property type="match status" value="1"/>
</dbReference>
<gene>
    <name evidence="4" type="ORF">QUV96_07995</name>
</gene>
<reference evidence="5" key="2">
    <citation type="submission" date="2023-06" db="EMBL/GenBank/DDBJ databases">
        <title>Identification and characterization of horizontal gene transfer across gut microbiota members of farm animals based on homology search.</title>
        <authorList>
            <person name="Zeman M."/>
            <person name="Kubasova T."/>
            <person name="Jahodarova E."/>
            <person name="Nykrynova M."/>
            <person name="Rychlik I."/>
        </authorList>
    </citation>
    <scope>NUCLEOTIDE SEQUENCE [LARGE SCALE GENOMIC DNA]</scope>
    <source>
        <strain evidence="5">ET39</strain>
    </source>
</reference>
<dbReference type="EMBL" id="JAUDCG010000033">
    <property type="protein sequence ID" value="MDM8157577.1"/>
    <property type="molecule type" value="Genomic_DNA"/>
</dbReference>
<comment type="similarity">
    <text evidence="1">Belongs to the LytR/CpsA/Psr (LCP) family.</text>
</comment>
<evidence type="ECO:0000313" key="5">
    <source>
        <dbReference type="Proteomes" id="UP001529340"/>
    </source>
</evidence>
<reference evidence="4 5" key="3">
    <citation type="submission" date="2023-06" db="EMBL/GenBank/DDBJ databases">
        <authorList>
            <person name="Zeman M."/>
            <person name="Kubasova T."/>
            <person name="Jahodarova E."/>
            <person name="Nykrynova M."/>
            <person name="Rychlik I."/>
        </authorList>
    </citation>
    <scope>NUCLEOTIDE SEQUENCE [LARGE SCALE GENOMIC DNA]</scope>
    <source>
        <strain evidence="4 5">ET39</strain>
    </source>
</reference>
<feature type="transmembrane region" description="Helical" evidence="2">
    <location>
        <begin position="68"/>
        <end position="89"/>
    </location>
</feature>
<evidence type="ECO:0000313" key="4">
    <source>
        <dbReference type="EMBL" id="MDM8157577.1"/>
    </source>
</evidence>
<evidence type="ECO:0000259" key="3">
    <source>
        <dbReference type="Pfam" id="PF03816"/>
    </source>
</evidence>
<dbReference type="SUPFAM" id="SSF53850">
    <property type="entry name" value="Periplasmic binding protein-like II"/>
    <property type="match status" value="1"/>
</dbReference>
<dbReference type="PANTHER" id="PTHR33392">
    <property type="entry name" value="POLYISOPRENYL-TEICHOIC ACID--PEPTIDOGLYCAN TEICHOIC ACID TRANSFERASE TAGU"/>
    <property type="match status" value="1"/>
</dbReference>
<proteinExistence type="inferred from homology"/>
<dbReference type="Pfam" id="PF03816">
    <property type="entry name" value="LytR_cpsA_psr"/>
    <property type="match status" value="1"/>
</dbReference>
<keyword evidence="2" id="KW-1133">Transmembrane helix</keyword>
<reference evidence="4 5" key="1">
    <citation type="submission" date="2023-06" db="EMBL/GenBank/DDBJ databases">
        <title>Identification and characterization of horizontal gene transfer across gut microbiota members of farm animals based on homology search.</title>
        <authorList>
            <person name="Schwarzerova J."/>
            <person name="Nykrynova M."/>
            <person name="Jureckova K."/>
            <person name="Cejkova D."/>
            <person name="Rychlik I."/>
        </authorList>
    </citation>
    <scope>NUCLEOTIDE SEQUENCE [LARGE SCALE GENOMIC DNA]</scope>
    <source>
        <strain evidence="4 5">ET39</strain>
    </source>
</reference>
<keyword evidence="2" id="KW-0812">Transmembrane</keyword>
<name>A0ABT7UD75_9FIRM</name>
<dbReference type="InterPro" id="IPR004474">
    <property type="entry name" value="LytR_CpsA_psr"/>
</dbReference>
<dbReference type="PANTHER" id="PTHR33392:SF6">
    <property type="entry name" value="POLYISOPRENYL-TEICHOIC ACID--PEPTIDOGLYCAN TEICHOIC ACID TRANSFERASE TAGU"/>
    <property type="match status" value="1"/>
</dbReference>
<accession>A0ABT7UD75</accession>
<organism evidence="4 5">
    <name type="scientific">Amedibacillus dolichus</name>
    <dbReference type="NCBI Taxonomy" id="31971"/>
    <lineage>
        <taxon>Bacteria</taxon>
        <taxon>Bacillati</taxon>
        <taxon>Bacillota</taxon>
        <taxon>Erysipelotrichia</taxon>
        <taxon>Erysipelotrichales</taxon>
        <taxon>Erysipelotrichaceae</taxon>
        <taxon>Amedibacillus</taxon>
    </lineage>
</organism>
<feature type="transmembrane region" description="Helical" evidence="2">
    <location>
        <begin position="12"/>
        <end position="30"/>
    </location>
</feature>
<feature type="domain" description="Cell envelope-related transcriptional attenuator" evidence="3">
    <location>
        <begin position="244"/>
        <end position="393"/>
    </location>
</feature>
<evidence type="ECO:0000256" key="1">
    <source>
        <dbReference type="ARBA" id="ARBA00006068"/>
    </source>
</evidence>
<feature type="transmembrane region" description="Helical" evidence="2">
    <location>
        <begin position="36"/>
        <end position="56"/>
    </location>
</feature>
<comment type="caution">
    <text evidence="4">The sequence shown here is derived from an EMBL/GenBank/DDBJ whole genome shotgun (WGS) entry which is preliminary data.</text>
</comment>
<keyword evidence="2" id="KW-0472">Membrane</keyword>